<dbReference type="Proteomes" id="UP000677305">
    <property type="component" value="Chromosome"/>
</dbReference>
<organism evidence="3 4">
    <name type="scientific">Vallitalea guaymasensis</name>
    <dbReference type="NCBI Taxonomy" id="1185412"/>
    <lineage>
        <taxon>Bacteria</taxon>
        <taxon>Bacillati</taxon>
        <taxon>Bacillota</taxon>
        <taxon>Clostridia</taxon>
        <taxon>Lachnospirales</taxon>
        <taxon>Vallitaleaceae</taxon>
        <taxon>Vallitalea</taxon>
    </lineage>
</organism>
<dbReference type="PANTHER" id="PTHR43649">
    <property type="entry name" value="ARABINOSE-BINDING PROTEIN-RELATED"/>
    <property type="match status" value="1"/>
</dbReference>
<dbReference type="RefSeq" id="WP_212690528.1">
    <property type="nucleotide sequence ID" value="NZ_CP058561.1"/>
</dbReference>
<keyword evidence="4" id="KW-1185">Reference proteome</keyword>
<feature type="compositionally biased region" description="Low complexity" evidence="1">
    <location>
        <begin position="33"/>
        <end position="42"/>
    </location>
</feature>
<accession>A0A8J8SDD0</accession>
<feature type="chain" id="PRO_5039388871" evidence="2">
    <location>
        <begin position="24"/>
        <end position="510"/>
    </location>
</feature>
<protein>
    <submittedName>
        <fullName evidence="3">Extracellular solute-binding protein</fullName>
    </submittedName>
</protein>
<dbReference type="PROSITE" id="PS51257">
    <property type="entry name" value="PROKAR_LIPOPROTEIN"/>
    <property type="match status" value="1"/>
</dbReference>
<keyword evidence="2" id="KW-0732">Signal</keyword>
<gene>
    <name evidence="3" type="ORF">HYG85_16165</name>
</gene>
<dbReference type="InterPro" id="IPR050490">
    <property type="entry name" value="Bact_solute-bd_prot1"/>
</dbReference>
<evidence type="ECO:0000313" key="4">
    <source>
        <dbReference type="Proteomes" id="UP000677305"/>
    </source>
</evidence>
<evidence type="ECO:0000313" key="3">
    <source>
        <dbReference type="EMBL" id="QUH30355.1"/>
    </source>
</evidence>
<sequence>MKKFTVILLIIAMCLASFTGCGKKDNEKDTNKDTNVTSNENNDANDESNKTSDKPAKLKLFLHSRDIQDKSFSKDYIEEKTNTELEITQVTTKELENKLNIILASGKRPDIMNFYTDAMEDKLAKGGALLPLNEYFDKYPELKASRTEEVWNTMRHDDGNIYAIGYSTARPLSIIAYRKDWLDKFGMEVPTTLDEYYEFAKKVALEDPDGNGKNDTFAMGGYSRVDKFMDHIFGAYGVLPNYWMEKDGQIVNGSVQPEIKEALKYLKKLYDEKIIDPEFVTDNSSRWKTKVKAGTFGAGETKIHLFDKNNFQNYYAPFIQKNPEGEFVYGPVLQGGSDSPIGVRTESAKGWVRTGISSECKDVDAALRLLAWAASEEGNKFVNYGVEGEHYKEEDGHVTRLIDNAKGKELDIDKFYIAKTALIDHSSPEFQDAIDYSKKSAASNPADGIMVDESSKYEADLVDFTNREFIGMIVGATDIESGFDSFVQEWNQRGGEALTKAVNDKYQARK</sequence>
<reference evidence="3 4" key="1">
    <citation type="submission" date="2020-07" db="EMBL/GenBank/DDBJ databases">
        <title>Vallitalea guaymasensis genome.</title>
        <authorList>
            <person name="Postec A."/>
        </authorList>
    </citation>
    <scope>NUCLEOTIDE SEQUENCE [LARGE SCALE GENOMIC DNA]</scope>
    <source>
        <strain evidence="3 4">Ra1766G1</strain>
    </source>
</reference>
<feature type="region of interest" description="Disordered" evidence="1">
    <location>
        <begin position="26"/>
        <end position="52"/>
    </location>
</feature>
<evidence type="ECO:0000256" key="1">
    <source>
        <dbReference type="SAM" id="MobiDB-lite"/>
    </source>
</evidence>
<dbReference type="PANTHER" id="PTHR43649:SF12">
    <property type="entry name" value="DIACETYLCHITOBIOSE BINDING PROTEIN DASA"/>
    <property type="match status" value="1"/>
</dbReference>
<dbReference type="EMBL" id="CP058561">
    <property type="protein sequence ID" value="QUH30355.1"/>
    <property type="molecule type" value="Genomic_DNA"/>
</dbReference>
<dbReference type="InterPro" id="IPR006059">
    <property type="entry name" value="SBP"/>
</dbReference>
<name>A0A8J8SDD0_9FIRM</name>
<dbReference type="Gene3D" id="3.40.190.10">
    <property type="entry name" value="Periplasmic binding protein-like II"/>
    <property type="match status" value="2"/>
</dbReference>
<dbReference type="Pfam" id="PF01547">
    <property type="entry name" value="SBP_bac_1"/>
    <property type="match status" value="1"/>
</dbReference>
<dbReference type="SUPFAM" id="SSF53850">
    <property type="entry name" value="Periplasmic binding protein-like II"/>
    <property type="match status" value="1"/>
</dbReference>
<proteinExistence type="predicted"/>
<dbReference type="KEGG" id="vgu:HYG85_16165"/>
<dbReference type="AlphaFoldDB" id="A0A8J8SDD0"/>
<feature type="signal peptide" evidence="2">
    <location>
        <begin position="1"/>
        <end position="23"/>
    </location>
</feature>
<evidence type="ECO:0000256" key="2">
    <source>
        <dbReference type="SAM" id="SignalP"/>
    </source>
</evidence>